<organism evidence="3 4">
    <name type="scientific">Paenibacillus pinisoli</name>
    <dbReference type="NCBI Taxonomy" id="1276110"/>
    <lineage>
        <taxon>Bacteria</taxon>
        <taxon>Bacillati</taxon>
        <taxon>Bacillota</taxon>
        <taxon>Bacilli</taxon>
        <taxon>Bacillales</taxon>
        <taxon>Paenibacillaceae</taxon>
        <taxon>Paenibacillus</taxon>
    </lineage>
</organism>
<dbReference type="RefSeq" id="WP_120108722.1">
    <property type="nucleotide sequence ID" value="NZ_QXQB01000002.1"/>
</dbReference>
<reference evidence="3 4" key="1">
    <citation type="submission" date="2018-09" db="EMBL/GenBank/DDBJ databases">
        <title>Paenibacillus aracenensis nov. sp. isolated from a cave in southern Spain.</title>
        <authorList>
            <person name="Jurado V."/>
            <person name="Gutierrez-Patricio S."/>
            <person name="Gonzalez-Pimentel J.L."/>
            <person name="Miller A.Z."/>
            <person name="Laiz L."/>
            <person name="Saiz-Jimenez C."/>
        </authorList>
    </citation>
    <scope>NUCLEOTIDE SEQUENCE [LARGE SCALE GENOMIC DNA]</scope>
    <source>
        <strain evidence="3 4">JCM 19203</strain>
    </source>
</reference>
<protein>
    <submittedName>
        <fullName evidence="3">CPBP family intramembrane metalloprotease</fullName>
    </submittedName>
</protein>
<dbReference type="GO" id="GO:0008237">
    <property type="term" value="F:metallopeptidase activity"/>
    <property type="evidence" value="ECO:0007669"/>
    <property type="project" value="UniProtKB-KW"/>
</dbReference>
<accession>A0A3A6PF06</accession>
<keyword evidence="3" id="KW-0645">Protease</keyword>
<evidence type="ECO:0000259" key="2">
    <source>
        <dbReference type="Pfam" id="PF02517"/>
    </source>
</evidence>
<proteinExistence type="predicted"/>
<feature type="domain" description="CAAX prenyl protease 2/Lysostaphin resistance protein A-like" evidence="2">
    <location>
        <begin position="396"/>
        <end position="488"/>
    </location>
</feature>
<keyword evidence="4" id="KW-1185">Reference proteome</keyword>
<dbReference type="GO" id="GO:0080120">
    <property type="term" value="P:CAAX-box protein maturation"/>
    <property type="evidence" value="ECO:0007669"/>
    <property type="project" value="UniProtKB-ARBA"/>
</dbReference>
<feature type="transmembrane region" description="Helical" evidence="1">
    <location>
        <begin position="504"/>
        <end position="525"/>
    </location>
</feature>
<dbReference type="InterPro" id="IPR003675">
    <property type="entry name" value="Rce1/LyrA-like_dom"/>
</dbReference>
<feature type="transmembrane region" description="Helical" evidence="1">
    <location>
        <begin position="262"/>
        <end position="279"/>
    </location>
</feature>
<dbReference type="Proteomes" id="UP000267798">
    <property type="component" value="Unassembled WGS sequence"/>
</dbReference>
<evidence type="ECO:0000313" key="4">
    <source>
        <dbReference type="Proteomes" id="UP000267798"/>
    </source>
</evidence>
<name>A0A3A6PF06_9BACL</name>
<keyword evidence="3" id="KW-0378">Hydrolase</keyword>
<feature type="transmembrane region" description="Helical" evidence="1">
    <location>
        <begin position="12"/>
        <end position="34"/>
    </location>
</feature>
<dbReference type="GO" id="GO:0006508">
    <property type="term" value="P:proteolysis"/>
    <property type="evidence" value="ECO:0007669"/>
    <property type="project" value="UniProtKB-KW"/>
</dbReference>
<keyword evidence="3" id="KW-0482">Metalloprotease</keyword>
<keyword evidence="1" id="KW-0812">Transmembrane</keyword>
<dbReference type="Pfam" id="PF02517">
    <property type="entry name" value="Rce1-like"/>
    <property type="match status" value="1"/>
</dbReference>
<evidence type="ECO:0000256" key="1">
    <source>
        <dbReference type="SAM" id="Phobius"/>
    </source>
</evidence>
<feature type="transmembrane region" description="Helical" evidence="1">
    <location>
        <begin position="457"/>
        <end position="474"/>
    </location>
</feature>
<dbReference type="GO" id="GO:0004175">
    <property type="term" value="F:endopeptidase activity"/>
    <property type="evidence" value="ECO:0007669"/>
    <property type="project" value="UniProtKB-ARBA"/>
</dbReference>
<feature type="transmembrane region" description="Helical" evidence="1">
    <location>
        <begin position="356"/>
        <end position="376"/>
    </location>
</feature>
<comment type="caution">
    <text evidence="3">The sequence shown here is derived from an EMBL/GenBank/DDBJ whole genome shotgun (WGS) entry which is preliminary data.</text>
</comment>
<feature type="transmembrane region" description="Helical" evidence="1">
    <location>
        <begin position="430"/>
        <end position="451"/>
    </location>
</feature>
<dbReference type="EMBL" id="QXQB01000002">
    <property type="protein sequence ID" value="RJX39335.1"/>
    <property type="molecule type" value="Genomic_DNA"/>
</dbReference>
<keyword evidence="1" id="KW-1133">Transmembrane helix</keyword>
<sequence length="540" mass="59943">MNQTIKSKDWTLLSVAAIICTIVFIFMEIVPAIIAVNKHEYGGKAIPKTVAEERAGAFAAKQTGLTVAKTHAVHQSDKLLAGYLAKEKKTEQFENKYDAKFPVDTFQVNVDFADGQGYGFVYVHMYNEQIVGWNLIVGGTLASQQETLELTNDFLYGDGILQGQDITSATSGRNGELQQRVEGYAVEGANLTIATKAVSLDGKLLLSQYKPSFDVPDTYKSYVKEQDTLAGWLTGIGYAFMSFVLGILAIIYAALYRKHTSFTYGIILTVIFFIAYIIVNLGVMDGMIASQGEVRLDNFMVISVAITTIVLSVAMAVSVYFSLVAGDGLWKAQGRSLWPRMKEPGYGDYVWRSMGLSYLFALIMLGLQPVIFFVLGKLIGTWGATDVTMSPYNMKYLWLMPVLAWAAAISEEAVYRFFGIGLFRRWFRNTFAAAIIPTIVWALGHVMYPFYPSTTRLFELIVIGLIFSFIFVRYGFITAMFTHAIFNSVAVGSSMIFAGGTLNIASAIFFIALPFFIALVMRAWSNRKRTNPPTRSTIHP</sequence>
<feature type="transmembrane region" description="Helical" evidence="1">
    <location>
        <begin position="396"/>
        <end position="418"/>
    </location>
</feature>
<dbReference type="AlphaFoldDB" id="A0A3A6PF06"/>
<feature type="transmembrane region" description="Helical" evidence="1">
    <location>
        <begin position="299"/>
        <end position="325"/>
    </location>
</feature>
<feature type="transmembrane region" description="Helical" evidence="1">
    <location>
        <begin position="229"/>
        <end position="255"/>
    </location>
</feature>
<keyword evidence="1" id="KW-0472">Membrane</keyword>
<evidence type="ECO:0000313" key="3">
    <source>
        <dbReference type="EMBL" id="RJX39335.1"/>
    </source>
</evidence>
<dbReference type="OrthoDB" id="2675631at2"/>
<gene>
    <name evidence="3" type="ORF">D3P09_07760</name>
</gene>